<dbReference type="InterPro" id="IPR039537">
    <property type="entry name" value="Retrotran_Ty1/copia-like"/>
</dbReference>
<dbReference type="InterPro" id="IPR001584">
    <property type="entry name" value="Integrase_cat-core"/>
</dbReference>
<keyword evidence="17" id="KW-1185">Reference proteome</keyword>
<dbReference type="GO" id="GO:0005634">
    <property type="term" value="C:nucleus"/>
    <property type="evidence" value="ECO:0007669"/>
    <property type="project" value="UniProtKB-ARBA"/>
</dbReference>
<evidence type="ECO:0000256" key="2">
    <source>
        <dbReference type="ARBA" id="ARBA00022695"/>
    </source>
</evidence>
<dbReference type="SUPFAM" id="SSF53098">
    <property type="entry name" value="Ribonuclease H-like"/>
    <property type="match status" value="1"/>
</dbReference>
<keyword evidence="12" id="KW-0233">DNA recombination</keyword>
<evidence type="ECO:0000256" key="14">
    <source>
        <dbReference type="ARBA" id="ARBA00049244"/>
    </source>
</evidence>
<evidence type="ECO:0000256" key="11">
    <source>
        <dbReference type="ARBA" id="ARBA00022932"/>
    </source>
</evidence>
<evidence type="ECO:0000259" key="15">
    <source>
        <dbReference type="PROSITE" id="PS50994"/>
    </source>
</evidence>
<evidence type="ECO:0000313" key="16">
    <source>
        <dbReference type="EMBL" id="MBW0534521.1"/>
    </source>
</evidence>
<dbReference type="InterPro" id="IPR036397">
    <property type="entry name" value="RNaseH_sf"/>
</dbReference>
<keyword evidence="6" id="KW-0378">Hydrolase</keyword>
<dbReference type="PROSITE" id="PS50994">
    <property type="entry name" value="INTEGRASE"/>
    <property type="match status" value="1"/>
</dbReference>
<evidence type="ECO:0000256" key="8">
    <source>
        <dbReference type="ARBA" id="ARBA00022884"/>
    </source>
</evidence>
<keyword evidence="4" id="KW-0479">Metal-binding</keyword>
<accession>A0A9Q3I915</accession>
<evidence type="ECO:0000256" key="12">
    <source>
        <dbReference type="ARBA" id="ARBA00023172"/>
    </source>
</evidence>
<keyword evidence="9" id="KW-0229">DNA integration</keyword>
<protein>
    <recommendedName>
        <fullName evidence="15">Integrase catalytic domain-containing protein</fullName>
    </recommendedName>
</protein>
<keyword evidence="3" id="KW-0540">Nuclease</keyword>
<dbReference type="Proteomes" id="UP000765509">
    <property type="component" value="Unassembled WGS sequence"/>
</dbReference>
<keyword evidence="10" id="KW-0695">RNA-directed DNA polymerase</keyword>
<keyword evidence="8" id="KW-0694">RNA-binding</keyword>
<evidence type="ECO:0000256" key="4">
    <source>
        <dbReference type="ARBA" id="ARBA00022723"/>
    </source>
</evidence>
<sequence>MNAFPLKGHFVEVTKRLDCLHIDILGPISPPSKSGHRYFLTIVNKYTSFNIIRGLKNKSEAYVQFVSQKSLIENTQDRKKKRILTDGGSEFVNHQFKLLGTQSGFIHKISSPYTPEHNSFEEPANQTILYKDR</sequence>
<keyword evidence="2" id="KW-0548">Nucleotidyltransferase</keyword>
<dbReference type="GO" id="GO:0003964">
    <property type="term" value="F:RNA-directed DNA polymerase activity"/>
    <property type="evidence" value="ECO:0007669"/>
    <property type="project" value="UniProtKB-KW"/>
</dbReference>
<dbReference type="GO" id="GO:0006310">
    <property type="term" value="P:DNA recombination"/>
    <property type="evidence" value="ECO:0007669"/>
    <property type="project" value="UniProtKB-KW"/>
</dbReference>
<keyword evidence="5" id="KW-0255">Endonuclease</keyword>
<dbReference type="Pfam" id="PF00665">
    <property type="entry name" value="rve"/>
    <property type="match status" value="1"/>
</dbReference>
<reference evidence="16" key="1">
    <citation type="submission" date="2021-03" db="EMBL/GenBank/DDBJ databases">
        <title>Draft genome sequence of rust myrtle Austropuccinia psidii MF-1, a brazilian biotype.</title>
        <authorList>
            <person name="Quecine M.C."/>
            <person name="Pachon D.M.R."/>
            <person name="Bonatelli M.L."/>
            <person name="Correr F.H."/>
            <person name="Franceschini L.M."/>
            <person name="Leite T.F."/>
            <person name="Margarido G.R.A."/>
            <person name="Almeida C.A."/>
            <person name="Ferrarezi J.A."/>
            <person name="Labate C.A."/>
        </authorList>
    </citation>
    <scope>NUCLEOTIDE SEQUENCE</scope>
    <source>
        <strain evidence="16">MF-1</strain>
    </source>
</reference>
<comment type="caution">
    <text evidence="16">The sequence shown here is derived from an EMBL/GenBank/DDBJ whole genome shotgun (WGS) entry which is preliminary data.</text>
</comment>
<keyword evidence="11" id="KW-0808">Transferase</keyword>
<comment type="catalytic activity">
    <reaction evidence="13">
        <text>DNA(n) + a 2'-deoxyribonucleoside 5'-triphosphate = DNA(n+1) + diphosphate</text>
        <dbReference type="Rhea" id="RHEA:22508"/>
        <dbReference type="Rhea" id="RHEA-COMP:17339"/>
        <dbReference type="Rhea" id="RHEA-COMP:17340"/>
        <dbReference type="ChEBI" id="CHEBI:33019"/>
        <dbReference type="ChEBI" id="CHEBI:61560"/>
        <dbReference type="ChEBI" id="CHEBI:173112"/>
        <dbReference type="EC" id="2.7.7.49"/>
    </reaction>
</comment>
<keyword evidence="11" id="KW-0239">DNA-directed DNA polymerase</keyword>
<dbReference type="GO" id="GO:0015074">
    <property type="term" value="P:DNA integration"/>
    <property type="evidence" value="ECO:0007669"/>
    <property type="project" value="UniProtKB-KW"/>
</dbReference>
<evidence type="ECO:0000313" key="17">
    <source>
        <dbReference type="Proteomes" id="UP000765509"/>
    </source>
</evidence>
<keyword evidence="1" id="KW-0815">Transposition</keyword>
<gene>
    <name evidence="16" type="ORF">O181_074236</name>
</gene>
<dbReference type="GO" id="GO:0032196">
    <property type="term" value="P:transposition"/>
    <property type="evidence" value="ECO:0007669"/>
    <property type="project" value="UniProtKB-KW"/>
</dbReference>
<comment type="catalytic activity">
    <reaction evidence="14">
        <text>DNA(n) + a 2'-deoxyribonucleoside 5'-triphosphate = DNA(n+1) + diphosphate</text>
        <dbReference type="Rhea" id="RHEA:22508"/>
        <dbReference type="Rhea" id="RHEA-COMP:17339"/>
        <dbReference type="Rhea" id="RHEA-COMP:17340"/>
        <dbReference type="ChEBI" id="CHEBI:33019"/>
        <dbReference type="ChEBI" id="CHEBI:61560"/>
        <dbReference type="ChEBI" id="CHEBI:173112"/>
        <dbReference type="EC" id="2.7.7.7"/>
    </reaction>
</comment>
<keyword evidence="7" id="KW-0460">Magnesium</keyword>
<dbReference type="EMBL" id="AVOT02039454">
    <property type="protein sequence ID" value="MBW0534521.1"/>
    <property type="molecule type" value="Genomic_DNA"/>
</dbReference>
<dbReference type="OrthoDB" id="10047206at2759"/>
<dbReference type="Gene3D" id="3.30.420.10">
    <property type="entry name" value="Ribonuclease H-like superfamily/Ribonuclease H"/>
    <property type="match status" value="1"/>
</dbReference>
<evidence type="ECO:0000256" key="6">
    <source>
        <dbReference type="ARBA" id="ARBA00022801"/>
    </source>
</evidence>
<dbReference type="InterPro" id="IPR012337">
    <property type="entry name" value="RNaseH-like_sf"/>
</dbReference>
<dbReference type="PANTHER" id="PTHR42648">
    <property type="entry name" value="TRANSPOSASE, PUTATIVE-RELATED"/>
    <property type="match status" value="1"/>
</dbReference>
<organism evidence="16 17">
    <name type="scientific">Austropuccinia psidii MF-1</name>
    <dbReference type="NCBI Taxonomy" id="1389203"/>
    <lineage>
        <taxon>Eukaryota</taxon>
        <taxon>Fungi</taxon>
        <taxon>Dikarya</taxon>
        <taxon>Basidiomycota</taxon>
        <taxon>Pucciniomycotina</taxon>
        <taxon>Pucciniomycetes</taxon>
        <taxon>Pucciniales</taxon>
        <taxon>Sphaerophragmiaceae</taxon>
        <taxon>Austropuccinia</taxon>
    </lineage>
</organism>
<evidence type="ECO:0000256" key="1">
    <source>
        <dbReference type="ARBA" id="ARBA00022578"/>
    </source>
</evidence>
<name>A0A9Q3I915_9BASI</name>
<dbReference type="GO" id="GO:0016787">
    <property type="term" value="F:hydrolase activity"/>
    <property type="evidence" value="ECO:0007669"/>
    <property type="project" value="UniProtKB-KW"/>
</dbReference>
<proteinExistence type="predicted"/>
<dbReference type="GO" id="GO:0046872">
    <property type="term" value="F:metal ion binding"/>
    <property type="evidence" value="ECO:0007669"/>
    <property type="project" value="UniProtKB-KW"/>
</dbReference>
<feature type="domain" description="Integrase catalytic" evidence="15">
    <location>
        <begin position="1"/>
        <end position="133"/>
    </location>
</feature>
<dbReference type="GO" id="GO:0003723">
    <property type="term" value="F:RNA binding"/>
    <property type="evidence" value="ECO:0007669"/>
    <property type="project" value="UniProtKB-KW"/>
</dbReference>
<evidence type="ECO:0000256" key="9">
    <source>
        <dbReference type="ARBA" id="ARBA00022908"/>
    </source>
</evidence>
<evidence type="ECO:0000256" key="5">
    <source>
        <dbReference type="ARBA" id="ARBA00022759"/>
    </source>
</evidence>
<dbReference type="GO" id="GO:0004519">
    <property type="term" value="F:endonuclease activity"/>
    <property type="evidence" value="ECO:0007669"/>
    <property type="project" value="UniProtKB-KW"/>
</dbReference>
<dbReference type="GO" id="GO:0003887">
    <property type="term" value="F:DNA-directed DNA polymerase activity"/>
    <property type="evidence" value="ECO:0007669"/>
    <property type="project" value="UniProtKB-KW"/>
</dbReference>
<evidence type="ECO:0000256" key="7">
    <source>
        <dbReference type="ARBA" id="ARBA00022842"/>
    </source>
</evidence>
<evidence type="ECO:0000256" key="10">
    <source>
        <dbReference type="ARBA" id="ARBA00022918"/>
    </source>
</evidence>
<evidence type="ECO:0000256" key="3">
    <source>
        <dbReference type="ARBA" id="ARBA00022722"/>
    </source>
</evidence>
<dbReference type="PANTHER" id="PTHR42648:SF11">
    <property type="entry name" value="TRANSPOSON TY4-P GAG-POL POLYPROTEIN"/>
    <property type="match status" value="1"/>
</dbReference>
<evidence type="ECO:0000256" key="13">
    <source>
        <dbReference type="ARBA" id="ARBA00048173"/>
    </source>
</evidence>
<dbReference type="AlphaFoldDB" id="A0A9Q3I915"/>